<evidence type="ECO:0000313" key="4">
    <source>
        <dbReference type="Proteomes" id="UP000030748"/>
    </source>
</evidence>
<proteinExistence type="predicted"/>
<evidence type="ECO:0000259" key="1">
    <source>
        <dbReference type="Pfam" id="PF00646"/>
    </source>
</evidence>
<dbReference type="InterPro" id="IPR017451">
    <property type="entry name" value="F-box-assoc_interact_dom"/>
</dbReference>
<evidence type="ECO:0000259" key="2">
    <source>
        <dbReference type="Pfam" id="PF08268"/>
    </source>
</evidence>
<accession>A0A022R4M6</accession>
<dbReference type="eggNOG" id="ENOG502QQSC">
    <property type="taxonomic scope" value="Eukaryota"/>
</dbReference>
<dbReference type="PANTHER" id="PTHR35546:SF134">
    <property type="entry name" value="F-BOX ASSOCIATED DOMAIN-CONTAINING PROTEIN"/>
    <property type="match status" value="1"/>
</dbReference>
<sequence length="399" mass="46160">MKTNIKAFRRAHSSAQIVNSIDDLLIDIFLRLPIKSLVRFKLVSKRWHSLVTDPQFCLMRSNTNPNPAVGLFLLSPTDSISYDYVSLSINKSGNPPFRKLDFDDEPRGVRILQSCNGLLLCCSNSARDCNKRYYVYNPTTKNFSTLPKLNGVGGISKRMCGMNLAFDPAKSPHYKVVCVRRLRSDSGEYRYQFAVYSSEKGPWRKWGDPYTAGVVFETGVYWNGAIHWISNGTTDSCYFDLERQALEIMPMPPIPEEWDWRSNSYFGESCGHLHYVEFFGPLIKFDVHEMKMDHSEWFVKYRVDLSRVVDAYPEMIRDYIDPTDWYYYAFMIFTLVRGEEEEDSFLALQIPGKVVRYNLVCKSFETMHEFEFEGSESSEGSLRYASANGFQYIESLCCV</sequence>
<dbReference type="InterPro" id="IPR055290">
    <property type="entry name" value="At3g26010-like"/>
</dbReference>
<dbReference type="STRING" id="4155.A0A022R4M6"/>
<dbReference type="PANTHER" id="PTHR35546">
    <property type="entry name" value="F-BOX PROTEIN INTERACTION DOMAIN PROTEIN-RELATED"/>
    <property type="match status" value="1"/>
</dbReference>
<dbReference type="AlphaFoldDB" id="A0A022R4M6"/>
<dbReference type="Proteomes" id="UP000030748">
    <property type="component" value="Unassembled WGS sequence"/>
</dbReference>
<dbReference type="NCBIfam" id="TIGR01640">
    <property type="entry name" value="F_box_assoc_1"/>
    <property type="match status" value="1"/>
</dbReference>
<dbReference type="Gene3D" id="1.20.1280.50">
    <property type="match status" value="1"/>
</dbReference>
<dbReference type="OMA" id="PAKNEYH"/>
<reference evidence="3 4" key="1">
    <citation type="journal article" date="2013" name="Proc. Natl. Acad. Sci. U.S.A.">
        <title>Fine-scale variation in meiotic recombination in Mimulus inferred from population shotgun sequencing.</title>
        <authorList>
            <person name="Hellsten U."/>
            <person name="Wright K.M."/>
            <person name="Jenkins J."/>
            <person name="Shu S."/>
            <person name="Yuan Y."/>
            <person name="Wessler S.R."/>
            <person name="Schmutz J."/>
            <person name="Willis J.H."/>
            <person name="Rokhsar D.S."/>
        </authorList>
    </citation>
    <scope>NUCLEOTIDE SEQUENCE [LARGE SCALE GENOMIC DNA]</scope>
    <source>
        <strain evidence="4">cv. DUN x IM62</strain>
    </source>
</reference>
<evidence type="ECO:0000313" key="3">
    <source>
        <dbReference type="EMBL" id="EYU35216.1"/>
    </source>
</evidence>
<organism evidence="3 4">
    <name type="scientific">Erythranthe guttata</name>
    <name type="common">Yellow monkey flower</name>
    <name type="synonym">Mimulus guttatus</name>
    <dbReference type="NCBI Taxonomy" id="4155"/>
    <lineage>
        <taxon>Eukaryota</taxon>
        <taxon>Viridiplantae</taxon>
        <taxon>Streptophyta</taxon>
        <taxon>Embryophyta</taxon>
        <taxon>Tracheophyta</taxon>
        <taxon>Spermatophyta</taxon>
        <taxon>Magnoliopsida</taxon>
        <taxon>eudicotyledons</taxon>
        <taxon>Gunneridae</taxon>
        <taxon>Pentapetalae</taxon>
        <taxon>asterids</taxon>
        <taxon>lamiids</taxon>
        <taxon>Lamiales</taxon>
        <taxon>Phrymaceae</taxon>
        <taxon>Erythranthe</taxon>
    </lineage>
</organism>
<feature type="domain" description="F-box associated beta-propeller type 3" evidence="2">
    <location>
        <begin position="107"/>
        <end position="250"/>
    </location>
</feature>
<dbReference type="Pfam" id="PF00646">
    <property type="entry name" value="F-box"/>
    <property type="match status" value="1"/>
</dbReference>
<dbReference type="Pfam" id="PF08268">
    <property type="entry name" value="FBA_3"/>
    <property type="match status" value="1"/>
</dbReference>
<dbReference type="InterPro" id="IPR036047">
    <property type="entry name" value="F-box-like_dom_sf"/>
</dbReference>
<name>A0A022R4M6_ERYGU</name>
<keyword evidence="4" id="KW-1185">Reference proteome</keyword>
<gene>
    <name evidence="3" type="ORF">MIMGU_mgv1a025039mg</name>
</gene>
<dbReference type="KEGG" id="egt:105960277"/>
<dbReference type="CDD" id="cd22157">
    <property type="entry name" value="F-box_AtFBW1-like"/>
    <property type="match status" value="1"/>
</dbReference>
<dbReference type="InterPro" id="IPR013187">
    <property type="entry name" value="F-box-assoc_dom_typ3"/>
</dbReference>
<dbReference type="EMBL" id="KI630628">
    <property type="protein sequence ID" value="EYU35216.1"/>
    <property type="molecule type" value="Genomic_DNA"/>
</dbReference>
<dbReference type="SUPFAM" id="SSF81383">
    <property type="entry name" value="F-box domain"/>
    <property type="match status" value="1"/>
</dbReference>
<dbReference type="OrthoDB" id="605328at2759"/>
<feature type="domain" description="F-box" evidence="1">
    <location>
        <begin position="22"/>
        <end position="57"/>
    </location>
</feature>
<dbReference type="InterPro" id="IPR001810">
    <property type="entry name" value="F-box_dom"/>
</dbReference>
<protein>
    <submittedName>
        <fullName evidence="3">Uncharacterized protein</fullName>
    </submittedName>
</protein>